<organism evidence="2 4">
    <name type="scientific">Didymodactylos carnosus</name>
    <dbReference type="NCBI Taxonomy" id="1234261"/>
    <lineage>
        <taxon>Eukaryota</taxon>
        <taxon>Metazoa</taxon>
        <taxon>Spiralia</taxon>
        <taxon>Gnathifera</taxon>
        <taxon>Rotifera</taxon>
        <taxon>Eurotatoria</taxon>
        <taxon>Bdelloidea</taxon>
        <taxon>Philodinida</taxon>
        <taxon>Philodinidae</taxon>
        <taxon>Didymodactylos</taxon>
    </lineage>
</organism>
<dbReference type="AlphaFoldDB" id="A0A8S2EY03"/>
<proteinExistence type="predicted"/>
<evidence type="ECO:0000313" key="4">
    <source>
        <dbReference type="Proteomes" id="UP000677228"/>
    </source>
</evidence>
<sequence>MEPPIIRGVDKEKKPLRGLESNPGFPRDGSPSFEYVPKQINEKYEYSDVDQIKNNNLDKWMNLYQFNLNELSMIQPTYSFKQTNNRCPPSQCRTVGGSCRSLGEFEPSNRTRKSPQTGTV</sequence>
<dbReference type="Proteomes" id="UP000677228">
    <property type="component" value="Unassembled WGS sequence"/>
</dbReference>
<evidence type="ECO:0000256" key="1">
    <source>
        <dbReference type="SAM" id="MobiDB-lite"/>
    </source>
</evidence>
<feature type="region of interest" description="Disordered" evidence="1">
    <location>
        <begin position="99"/>
        <end position="120"/>
    </location>
</feature>
<name>A0A8S2EY03_9BILA</name>
<gene>
    <name evidence="2" type="ORF">OVA965_LOCUS30406</name>
    <name evidence="3" type="ORF">TMI583_LOCUS31205</name>
</gene>
<dbReference type="EMBL" id="CAJNOK010022074">
    <property type="protein sequence ID" value="CAF1342432.1"/>
    <property type="molecule type" value="Genomic_DNA"/>
</dbReference>
<protein>
    <submittedName>
        <fullName evidence="2">Uncharacterized protein</fullName>
    </submittedName>
</protein>
<evidence type="ECO:0000313" key="2">
    <source>
        <dbReference type="EMBL" id="CAF1342432.1"/>
    </source>
</evidence>
<accession>A0A8S2EY03</accession>
<reference evidence="2" key="1">
    <citation type="submission" date="2021-02" db="EMBL/GenBank/DDBJ databases">
        <authorList>
            <person name="Nowell W R."/>
        </authorList>
    </citation>
    <scope>NUCLEOTIDE SEQUENCE</scope>
</reference>
<comment type="caution">
    <text evidence="2">The sequence shown here is derived from an EMBL/GenBank/DDBJ whole genome shotgun (WGS) entry which is preliminary data.</text>
</comment>
<feature type="region of interest" description="Disordered" evidence="1">
    <location>
        <begin position="1"/>
        <end position="32"/>
    </location>
</feature>
<feature type="compositionally biased region" description="Basic and acidic residues" evidence="1">
    <location>
        <begin position="8"/>
        <end position="17"/>
    </location>
</feature>
<dbReference type="EMBL" id="CAJOBA010043700">
    <property type="protein sequence ID" value="CAF4153469.1"/>
    <property type="molecule type" value="Genomic_DNA"/>
</dbReference>
<evidence type="ECO:0000313" key="3">
    <source>
        <dbReference type="EMBL" id="CAF4153469.1"/>
    </source>
</evidence>
<dbReference type="Proteomes" id="UP000682733">
    <property type="component" value="Unassembled WGS sequence"/>
</dbReference>